<evidence type="ECO:0000256" key="1">
    <source>
        <dbReference type="PROSITE-ProRule" id="PRU01122"/>
    </source>
</evidence>
<dbReference type="RefSeq" id="WP_188776597.1">
    <property type="nucleotide sequence ID" value="NZ_BMMB01000007.1"/>
</dbReference>
<organism evidence="4 5">
    <name type="scientific">Paenibacillus hunanensis</name>
    <dbReference type="NCBI Taxonomy" id="539262"/>
    <lineage>
        <taxon>Bacteria</taxon>
        <taxon>Bacillati</taxon>
        <taxon>Bacillota</taxon>
        <taxon>Bacilli</taxon>
        <taxon>Bacillales</taxon>
        <taxon>Paenibacillaceae</taxon>
        <taxon>Paenibacillus</taxon>
    </lineage>
</organism>
<proteinExistence type="inferred from homology"/>
<evidence type="ECO:0000313" key="5">
    <source>
        <dbReference type="Proteomes" id="UP001185028"/>
    </source>
</evidence>
<comment type="similarity">
    <text evidence="1">Belongs to the peptidase S16 family.</text>
</comment>
<comment type="catalytic activity">
    <reaction evidence="1">
        <text>Hydrolysis of proteins in presence of ATP.</text>
        <dbReference type="EC" id="3.4.21.53"/>
    </reaction>
</comment>
<dbReference type="Pfam" id="PF13180">
    <property type="entry name" value="PDZ_2"/>
    <property type="match status" value="1"/>
</dbReference>
<evidence type="ECO:0000259" key="3">
    <source>
        <dbReference type="PROSITE" id="PS51786"/>
    </source>
</evidence>
<dbReference type="InterPro" id="IPR014721">
    <property type="entry name" value="Ribsml_uS5_D2-typ_fold_subgr"/>
</dbReference>
<dbReference type="SUPFAM" id="SSF54211">
    <property type="entry name" value="Ribosomal protein S5 domain 2-like"/>
    <property type="match status" value="1"/>
</dbReference>
<dbReference type="EC" id="3.4.21.53" evidence="1"/>
<keyword evidence="1" id="KW-0378">Hydrolase</keyword>
<dbReference type="InterPro" id="IPR008269">
    <property type="entry name" value="Lon_proteolytic"/>
</dbReference>
<evidence type="ECO:0000313" key="4">
    <source>
        <dbReference type="EMBL" id="MDR6244778.1"/>
    </source>
</evidence>
<dbReference type="Pfam" id="PF05362">
    <property type="entry name" value="Lon_C"/>
    <property type="match status" value="1"/>
</dbReference>
<sequence>MSGSSLKSPFSQKRIWVYLLCLLLFVYVLVYMPTPYVINAPGSANELKPIVSVSGGDPTEKGTFMLTTVSISYANTAMLIGSLFDPDEEIGPKPAQSDRKEYAAEQLYYMNSSQSNAIAAAYKKANIPFKIEPQYVFVVNVPDGNTTIHAGDKFVQVDGQAITSIQQLESILGSKKAGEVVKVVIDRAGTTVEQNITLTEFQDAIGRVRVGFGVSIGEVQKVTPDDPAHEVKFADTSIGGPSAGLMFSLEIYNQLTPGDLTKGYRIAGTGTIDPDGTVGIIGGVQHKVVAAQNNGAEIFLVPQGNYADAKAQLDRMHSTIKLIPVQTMDDALKAIAALPAKS</sequence>
<reference evidence="4 5" key="1">
    <citation type="submission" date="2023-07" db="EMBL/GenBank/DDBJ databases">
        <title>Genomic Encyclopedia of Type Strains, Phase IV (KMG-IV): sequencing the most valuable type-strain genomes for metagenomic binning, comparative biology and taxonomic classification.</title>
        <authorList>
            <person name="Goeker M."/>
        </authorList>
    </citation>
    <scope>NUCLEOTIDE SEQUENCE [LARGE SCALE GENOMIC DNA]</scope>
    <source>
        <strain evidence="4 5">DSM 22170</strain>
    </source>
</reference>
<comment type="caution">
    <text evidence="4">The sequence shown here is derived from an EMBL/GenBank/DDBJ whole genome shotgun (WGS) entry which is preliminary data.</text>
</comment>
<gene>
    <name evidence="4" type="ORF">JOC58_002675</name>
</gene>
<feature type="active site" evidence="1">
    <location>
        <position position="242"/>
    </location>
</feature>
<feature type="active site" evidence="1">
    <location>
        <position position="287"/>
    </location>
</feature>
<name>A0ABU1J2S3_9BACL</name>
<dbReference type="InterPro" id="IPR001478">
    <property type="entry name" value="PDZ"/>
</dbReference>
<dbReference type="Gene3D" id="3.30.230.10">
    <property type="match status" value="1"/>
</dbReference>
<evidence type="ECO:0000256" key="2">
    <source>
        <dbReference type="SAM" id="Phobius"/>
    </source>
</evidence>
<dbReference type="PANTHER" id="PTHR10046">
    <property type="entry name" value="ATP DEPENDENT LON PROTEASE FAMILY MEMBER"/>
    <property type="match status" value="1"/>
</dbReference>
<dbReference type="Proteomes" id="UP001185028">
    <property type="component" value="Unassembled WGS sequence"/>
</dbReference>
<keyword evidence="1" id="KW-0720">Serine protease</keyword>
<dbReference type="EMBL" id="JAVDQH010000009">
    <property type="protein sequence ID" value="MDR6244778.1"/>
    <property type="molecule type" value="Genomic_DNA"/>
</dbReference>
<accession>A0ABU1J2S3</accession>
<feature type="transmembrane region" description="Helical" evidence="2">
    <location>
        <begin position="15"/>
        <end position="32"/>
    </location>
</feature>
<keyword evidence="2" id="KW-0812">Transmembrane</keyword>
<protein>
    <recommendedName>
        <fullName evidence="1">endopeptidase La</fullName>
        <ecNumber evidence="1">3.4.21.53</ecNumber>
    </recommendedName>
</protein>
<dbReference type="SUPFAM" id="SSF50156">
    <property type="entry name" value="PDZ domain-like"/>
    <property type="match status" value="1"/>
</dbReference>
<keyword evidence="2" id="KW-0472">Membrane</keyword>
<dbReference type="InterPro" id="IPR020568">
    <property type="entry name" value="Ribosomal_Su5_D2-typ_SF"/>
</dbReference>
<dbReference type="InterPro" id="IPR027065">
    <property type="entry name" value="Lon_Prtase"/>
</dbReference>
<feature type="domain" description="Lon proteolytic" evidence="3">
    <location>
        <begin position="236"/>
        <end position="338"/>
    </location>
</feature>
<keyword evidence="2" id="KW-1133">Transmembrane helix</keyword>
<keyword evidence="5" id="KW-1185">Reference proteome</keyword>
<dbReference type="PROSITE" id="PS51786">
    <property type="entry name" value="LON_PROTEOLYTIC"/>
    <property type="match status" value="1"/>
</dbReference>
<dbReference type="InterPro" id="IPR036034">
    <property type="entry name" value="PDZ_sf"/>
</dbReference>
<keyword evidence="1" id="KW-0645">Protease</keyword>